<dbReference type="OMA" id="WEWLASI"/>
<evidence type="ECO:0000259" key="5">
    <source>
        <dbReference type="Pfam" id="PF00501"/>
    </source>
</evidence>
<dbReference type="OrthoDB" id="1700726at2759"/>
<dbReference type="EC" id="6.2.1.3" evidence="4"/>
<comment type="catalytic activity">
    <reaction evidence="3">
        <text>a long-chain fatty acid + ATP + CoA = a long-chain fatty acyl-CoA + AMP + diphosphate</text>
        <dbReference type="Rhea" id="RHEA:15421"/>
        <dbReference type="ChEBI" id="CHEBI:30616"/>
        <dbReference type="ChEBI" id="CHEBI:33019"/>
        <dbReference type="ChEBI" id="CHEBI:57287"/>
        <dbReference type="ChEBI" id="CHEBI:57560"/>
        <dbReference type="ChEBI" id="CHEBI:83139"/>
        <dbReference type="ChEBI" id="CHEBI:456215"/>
        <dbReference type="EC" id="6.2.1.3"/>
    </reaction>
    <physiologicalReaction direction="left-to-right" evidence="3">
        <dbReference type="Rhea" id="RHEA:15422"/>
    </physiologicalReaction>
</comment>
<evidence type="ECO:0000313" key="7">
    <source>
        <dbReference type="Proteomes" id="UP000031036"/>
    </source>
</evidence>
<dbReference type="GO" id="GO:0005783">
    <property type="term" value="C:endoplasmic reticulum"/>
    <property type="evidence" value="ECO:0007669"/>
    <property type="project" value="TreeGrafter"/>
</dbReference>
<keyword evidence="7" id="KW-1185">Reference proteome</keyword>
<dbReference type="GO" id="GO:0030182">
    <property type="term" value="P:neuron differentiation"/>
    <property type="evidence" value="ECO:0007669"/>
    <property type="project" value="TreeGrafter"/>
</dbReference>
<evidence type="ECO:0000313" key="6">
    <source>
        <dbReference type="EMBL" id="KHN85707.1"/>
    </source>
</evidence>
<keyword evidence="1 6" id="KW-0436">Ligase</keyword>
<reference evidence="6 7" key="1">
    <citation type="submission" date="2014-11" db="EMBL/GenBank/DDBJ databases">
        <title>Genetic blueprint of the zoonotic pathogen Toxocara canis.</title>
        <authorList>
            <person name="Zhu X.-Q."/>
            <person name="Korhonen P.K."/>
            <person name="Cai H."/>
            <person name="Young N.D."/>
            <person name="Nejsum P."/>
            <person name="von Samson-Himmelstjerna G."/>
            <person name="Boag P.R."/>
            <person name="Tan P."/>
            <person name="Li Q."/>
            <person name="Min J."/>
            <person name="Yang Y."/>
            <person name="Wang X."/>
            <person name="Fang X."/>
            <person name="Hall R.S."/>
            <person name="Hofmann A."/>
            <person name="Sternberg P.W."/>
            <person name="Jex A.R."/>
            <person name="Gasser R.B."/>
        </authorList>
    </citation>
    <scope>NUCLEOTIDE SEQUENCE [LARGE SCALE GENOMIC DNA]</scope>
    <source>
        <strain evidence="6">PN_DK_2014</strain>
    </source>
</reference>
<name>A0A0B2VWI4_TOXCA</name>
<dbReference type="STRING" id="6265.A0A0B2VWI4"/>
<accession>A0A0B2VWI4</accession>
<dbReference type="PROSITE" id="PS00455">
    <property type="entry name" value="AMP_BINDING"/>
    <property type="match status" value="1"/>
</dbReference>
<evidence type="ECO:0000256" key="2">
    <source>
        <dbReference type="ARBA" id="ARBA00022832"/>
    </source>
</evidence>
<dbReference type="EMBL" id="JPKZ01000743">
    <property type="protein sequence ID" value="KHN85707.1"/>
    <property type="molecule type" value="Genomic_DNA"/>
</dbReference>
<dbReference type="Pfam" id="PF00501">
    <property type="entry name" value="AMP-binding"/>
    <property type="match status" value="1"/>
</dbReference>
<comment type="caution">
    <text evidence="6">The sequence shown here is derived from an EMBL/GenBank/DDBJ whole genome shotgun (WGS) entry which is preliminary data.</text>
</comment>
<dbReference type="GO" id="GO:0004467">
    <property type="term" value="F:long-chain fatty acid-CoA ligase activity"/>
    <property type="evidence" value="ECO:0007669"/>
    <property type="project" value="UniProtKB-EC"/>
</dbReference>
<dbReference type="InterPro" id="IPR042099">
    <property type="entry name" value="ANL_N_sf"/>
</dbReference>
<evidence type="ECO:0000256" key="4">
    <source>
        <dbReference type="ARBA" id="ARBA00026121"/>
    </source>
</evidence>
<dbReference type="InterPro" id="IPR000873">
    <property type="entry name" value="AMP-dep_synth/lig_dom"/>
</dbReference>
<dbReference type="Gene3D" id="3.40.50.12780">
    <property type="entry name" value="N-terminal domain of ligase-like"/>
    <property type="match status" value="1"/>
</dbReference>
<dbReference type="Gene3D" id="3.30.300.30">
    <property type="match status" value="1"/>
</dbReference>
<dbReference type="AlphaFoldDB" id="A0A0B2VWI4"/>
<sequence length="765" mass="85695">MLFGDEYYFIVDKQLLSRASANSSRMPRETRKRHDVYEKSVDKQKKSIENIFAGQSPLWIRVIIWILRAWFYIYDCLNYIPYELFNSPAAKLQRSTRVKARPEKGLDSPWVHIDGLLGADLDGNDTVDKVFTYVVKKFGDKTALGTRELIDVTEQIQPNGRVFEKWELGEYKWQSYEEVHNRIGYIAAGLNSIVTGKDAKVVIFAETRADWLITALACMRVNVPVVTVYATLGEKAIAHAINETGATVMVTSAELLPKIMAVSEECSSLSALVYLPQVHEKKKLTDLAPFQQRFKHVYSLTELEAKSDRPFLDSPARKDDVAMIMYTSGTTGAPKGVLITNENIVAAVIGLGAGVPIICATDTYIGYLPLAHILEVSAELTCLVRGCRIGYSSPLTLHDRGPKIKRGTHGDCWALRPTLMAAVPAIMDRIFKAVSDEVAASPRFMQELFKLNYERKRARYEEGYCSPFLDRIVFKKIRRLLGGKIRGVLSGGAALNPETQRFMNICMCCPVIQGYGLTETCAGATIADISDLSTGTVGPPVRCSKILLREWTEGGYTPLNDPPQGEILVSGPNVSPGYWKQPEKTAEDFVMINGVRYFATGDIGEMREDGSLLIIDRKKDLVKLQHGEYVSLAKIETALLNCPLVDNICVYGNSFQTYMVALVVPNRKHLMRIADEAGEDSSDWVALCRNTNVIQEFKRQLDEHAAKSKLLKVETPAKIHLCEEVWTSESGLLTEALKLKRRPLQEKYEEIIQELYQNQPTGDHK</sequence>
<dbReference type="SUPFAM" id="SSF56801">
    <property type="entry name" value="Acetyl-CoA synthetase-like"/>
    <property type="match status" value="1"/>
</dbReference>
<protein>
    <recommendedName>
        <fullName evidence="4">long-chain-fatty-acid--CoA ligase</fullName>
        <ecNumber evidence="4">6.2.1.3</ecNumber>
    </recommendedName>
</protein>
<dbReference type="GO" id="GO:0035336">
    <property type="term" value="P:long-chain fatty-acyl-CoA metabolic process"/>
    <property type="evidence" value="ECO:0007669"/>
    <property type="project" value="TreeGrafter"/>
</dbReference>
<dbReference type="InterPro" id="IPR020845">
    <property type="entry name" value="AMP-binding_CS"/>
</dbReference>
<proteinExistence type="predicted"/>
<dbReference type="GO" id="GO:0005811">
    <property type="term" value="C:lipid droplet"/>
    <property type="evidence" value="ECO:0007669"/>
    <property type="project" value="TreeGrafter"/>
</dbReference>
<keyword evidence="2" id="KW-0443">Lipid metabolism</keyword>
<evidence type="ECO:0000256" key="3">
    <source>
        <dbReference type="ARBA" id="ARBA00024484"/>
    </source>
</evidence>
<keyword evidence="2" id="KW-0276">Fatty acid metabolism</keyword>
<feature type="domain" description="AMP-dependent synthetase/ligase" evidence="5">
    <location>
        <begin position="165"/>
        <end position="579"/>
    </location>
</feature>
<organism evidence="6 7">
    <name type="scientific">Toxocara canis</name>
    <name type="common">Canine roundworm</name>
    <dbReference type="NCBI Taxonomy" id="6265"/>
    <lineage>
        <taxon>Eukaryota</taxon>
        <taxon>Metazoa</taxon>
        <taxon>Ecdysozoa</taxon>
        <taxon>Nematoda</taxon>
        <taxon>Chromadorea</taxon>
        <taxon>Rhabditida</taxon>
        <taxon>Spirurina</taxon>
        <taxon>Ascaridomorpha</taxon>
        <taxon>Ascaridoidea</taxon>
        <taxon>Toxocaridae</taxon>
        <taxon>Toxocara</taxon>
    </lineage>
</organism>
<dbReference type="GO" id="GO:0005886">
    <property type="term" value="C:plasma membrane"/>
    <property type="evidence" value="ECO:0007669"/>
    <property type="project" value="TreeGrafter"/>
</dbReference>
<evidence type="ECO:0000256" key="1">
    <source>
        <dbReference type="ARBA" id="ARBA00022598"/>
    </source>
</evidence>
<dbReference type="PANTHER" id="PTHR43272">
    <property type="entry name" value="LONG-CHAIN-FATTY-ACID--COA LIGASE"/>
    <property type="match status" value="1"/>
</dbReference>
<dbReference type="InterPro" id="IPR045851">
    <property type="entry name" value="AMP-bd_C_sf"/>
</dbReference>
<dbReference type="Proteomes" id="UP000031036">
    <property type="component" value="Unassembled WGS sequence"/>
</dbReference>
<dbReference type="PANTHER" id="PTHR43272:SF108">
    <property type="entry name" value="AMP-BINDING DOMAIN-CONTAINING PROTEIN"/>
    <property type="match status" value="1"/>
</dbReference>
<gene>
    <name evidence="6" type="primary">ACSL4</name>
    <name evidence="6" type="ORF">Tcan_18947</name>
</gene>